<keyword evidence="3 14" id="KW-0285">Flavoprotein</keyword>
<dbReference type="Gene3D" id="2.40.30.30">
    <property type="entry name" value="Riboflavin kinase-like"/>
    <property type="match status" value="1"/>
</dbReference>
<dbReference type="CDD" id="cd02064">
    <property type="entry name" value="FAD_synthetase_N"/>
    <property type="match status" value="1"/>
</dbReference>
<comment type="pathway">
    <text evidence="2 14">Cofactor biosynthesis; FMN biosynthesis; FMN from riboflavin (ATP route): step 1/1.</text>
</comment>
<accession>A0A9X3WP23</accession>
<dbReference type="InterPro" id="IPR023468">
    <property type="entry name" value="Riboflavin_kinase"/>
</dbReference>
<keyword evidence="8 14" id="KW-0418">Kinase</keyword>
<dbReference type="Pfam" id="PF06574">
    <property type="entry name" value="FAD_syn"/>
    <property type="match status" value="1"/>
</dbReference>
<proteinExistence type="inferred from homology"/>
<keyword evidence="4 14" id="KW-0288">FMN</keyword>
<evidence type="ECO:0000313" key="17">
    <source>
        <dbReference type="Proteomes" id="UP001145050"/>
    </source>
</evidence>
<dbReference type="GO" id="GO:0003919">
    <property type="term" value="F:FMN adenylyltransferase activity"/>
    <property type="evidence" value="ECO:0007669"/>
    <property type="project" value="UniProtKB-UniRule"/>
</dbReference>
<comment type="catalytic activity">
    <reaction evidence="13 14">
        <text>FMN + ATP + H(+) = FAD + diphosphate</text>
        <dbReference type="Rhea" id="RHEA:17237"/>
        <dbReference type="ChEBI" id="CHEBI:15378"/>
        <dbReference type="ChEBI" id="CHEBI:30616"/>
        <dbReference type="ChEBI" id="CHEBI:33019"/>
        <dbReference type="ChEBI" id="CHEBI:57692"/>
        <dbReference type="ChEBI" id="CHEBI:58210"/>
        <dbReference type="EC" id="2.7.7.2"/>
    </reaction>
</comment>
<dbReference type="Proteomes" id="UP001145050">
    <property type="component" value="Unassembled WGS sequence"/>
</dbReference>
<dbReference type="GO" id="GO:0006747">
    <property type="term" value="P:FAD biosynthetic process"/>
    <property type="evidence" value="ECO:0007669"/>
    <property type="project" value="UniProtKB-UniRule"/>
</dbReference>
<dbReference type="PANTHER" id="PTHR22749">
    <property type="entry name" value="RIBOFLAVIN KINASE/FMN ADENYLYLTRANSFERASE"/>
    <property type="match status" value="1"/>
</dbReference>
<evidence type="ECO:0000256" key="11">
    <source>
        <dbReference type="ARBA" id="ARBA00023268"/>
    </source>
</evidence>
<dbReference type="InterPro" id="IPR014729">
    <property type="entry name" value="Rossmann-like_a/b/a_fold"/>
</dbReference>
<evidence type="ECO:0000256" key="6">
    <source>
        <dbReference type="ARBA" id="ARBA00022695"/>
    </source>
</evidence>
<dbReference type="NCBIfam" id="NF004162">
    <property type="entry name" value="PRK05627.1-5"/>
    <property type="match status" value="1"/>
</dbReference>
<evidence type="ECO:0000256" key="8">
    <source>
        <dbReference type="ARBA" id="ARBA00022777"/>
    </source>
</evidence>
<comment type="pathway">
    <text evidence="1 14">Cofactor biosynthesis; FAD biosynthesis; FAD from FMN: step 1/1.</text>
</comment>
<gene>
    <name evidence="16" type="ORF">NC797_03320</name>
</gene>
<dbReference type="PANTHER" id="PTHR22749:SF6">
    <property type="entry name" value="RIBOFLAVIN KINASE"/>
    <property type="match status" value="1"/>
</dbReference>
<evidence type="ECO:0000256" key="10">
    <source>
        <dbReference type="ARBA" id="ARBA00022840"/>
    </source>
</evidence>
<comment type="caution">
    <text evidence="16">The sequence shown here is derived from an EMBL/GenBank/DDBJ whole genome shotgun (WGS) entry which is preliminary data.</text>
</comment>
<dbReference type="NCBIfam" id="TIGR00083">
    <property type="entry name" value="ribF"/>
    <property type="match status" value="1"/>
</dbReference>
<dbReference type="SMART" id="SM00904">
    <property type="entry name" value="Flavokinase"/>
    <property type="match status" value="1"/>
</dbReference>
<keyword evidence="10 14" id="KW-0067">ATP-binding</keyword>
<evidence type="ECO:0000256" key="7">
    <source>
        <dbReference type="ARBA" id="ARBA00022741"/>
    </source>
</evidence>
<protein>
    <recommendedName>
        <fullName evidence="14">Riboflavin biosynthesis protein</fullName>
    </recommendedName>
    <domain>
        <recommendedName>
            <fullName evidence="14">Riboflavin kinase</fullName>
            <ecNumber evidence="14">2.7.1.26</ecNumber>
        </recommendedName>
        <alternativeName>
            <fullName evidence="14">Flavokinase</fullName>
        </alternativeName>
    </domain>
    <domain>
        <recommendedName>
            <fullName evidence="14">FMN adenylyltransferase</fullName>
            <ecNumber evidence="14">2.7.7.2</ecNumber>
        </recommendedName>
        <alternativeName>
            <fullName evidence="14">FAD pyrophosphorylase</fullName>
        </alternativeName>
        <alternativeName>
            <fullName evidence="14">FAD synthase</fullName>
        </alternativeName>
    </domain>
</protein>
<dbReference type="NCBIfam" id="NF004160">
    <property type="entry name" value="PRK05627.1-3"/>
    <property type="match status" value="1"/>
</dbReference>
<dbReference type="Pfam" id="PF01687">
    <property type="entry name" value="Flavokinase"/>
    <property type="match status" value="1"/>
</dbReference>
<dbReference type="FunFam" id="2.40.30.30:FF:000004">
    <property type="entry name" value="Riboflavin biosynthesis protein"/>
    <property type="match status" value="1"/>
</dbReference>
<dbReference type="EMBL" id="JAMQKB010000002">
    <property type="protein sequence ID" value="MDC3423537.1"/>
    <property type="molecule type" value="Genomic_DNA"/>
</dbReference>
<dbReference type="InterPro" id="IPR002606">
    <property type="entry name" value="Riboflavin_kinase_bac"/>
</dbReference>
<reference evidence="16" key="1">
    <citation type="submission" date="2022-06" db="EMBL/GenBank/DDBJ databases">
        <title>Aquibacillus sp. a new bacterium isolated from soil saline samples.</title>
        <authorList>
            <person name="Galisteo C."/>
            <person name="De La Haba R."/>
            <person name="Sanchez-Porro C."/>
            <person name="Ventosa A."/>
        </authorList>
    </citation>
    <scope>NUCLEOTIDE SEQUENCE</scope>
    <source>
        <strain evidence="16">3ASR75-11</strain>
    </source>
</reference>
<dbReference type="EC" id="2.7.1.26" evidence="14"/>
<dbReference type="FunFam" id="3.40.50.620:FF:000021">
    <property type="entry name" value="Riboflavin biosynthesis protein"/>
    <property type="match status" value="1"/>
</dbReference>
<dbReference type="GO" id="GO:0008531">
    <property type="term" value="F:riboflavin kinase activity"/>
    <property type="evidence" value="ECO:0007669"/>
    <property type="project" value="UniProtKB-UniRule"/>
</dbReference>
<dbReference type="InterPro" id="IPR015865">
    <property type="entry name" value="Riboflavin_kinase_bac/euk"/>
</dbReference>
<sequence length="313" mass="35463">MKTYTLAYPHNLTKTDLPDTVAAIGFFDGIHKGHQKVIGTAVEIAKANDQESAVITFDPHPSVVLKKDRKHVNYITPLKEKEALITEMGVDRLYIIHFNSELAQLDPKAFIDHFIIGLRIQHLVAGFDFSYGYKGKGSTATLPLHSDNQFEVTIIPKIVNNGTKISSTLIRSYLAEGDMEEANQLLDRPLRVRGIVVEGDKRGRTIGYPTANVEPRDPFLLPKVGVYAVHVMHHKNKYKGMANLGYKPTFQDKPDAPSIEVHLLDYQGDLYGEELTIEWQQFVREEKKFNGVEELVNQLKQDEQNVRSYFTTK</sequence>
<dbReference type="GO" id="GO:0009398">
    <property type="term" value="P:FMN biosynthetic process"/>
    <property type="evidence" value="ECO:0007669"/>
    <property type="project" value="UniProtKB-UniRule"/>
</dbReference>
<dbReference type="RefSeq" id="WP_272435261.1">
    <property type="nucleotide sequence ID" value="NZ_JAMQKB010000002.1"/>
</dbReference>
<dbReference type="Gene3D" id="3.40.50.620">
    <property type="entry name" value="HUPs"/>
    <property type="match status" value="1"/>
</dbReference>
<keyword evidence="6 14" id="KW-0548">Nucleotidyltransferase</keyword>
<keyword evidence="5 14" id="KW-0808">Transferase</keyword>
<organism evidence="16 17">
    <name type="scientific">Terrihalobacillus insolitus</name>
    <dbReference type="NCBI Taxonomy" id="2950438"/>
    <lineage>
        <taxon>Bacteria</taxon>
        <taxon>Bacillati</taxon>
        <taxon>Bacillota</taxon>
        <taxon>Bacilli</taxon>
        <taxon>Bacillales</taxon>
        <taxon>Bacillaceae</taxon>
        <taxon>Terrihalobacillus</taxon>
    </lineage>
</organism>
<evidence type="ECO:0000256" key="13">
    <source>
        <dbReference type="ARBA" id="ARBA00049494"/>
    </source>
</evidence>
<dbReference type="EC" id="2.7.7.2" evidence="14"/>
<name>A0A9X3WP23_9BACI</name>
<evidence type="ECO:0000313" key="16">
    <source>
        <dbReference type="EMBL" id="MDC3423537.1"/>
    </source>
</evidence>
<evidence type="ECO:0000256" key="9">
    <source>
        <dbReference type="ARBA" id="ARBA00022827"/>
    </source>
</evidence>
<evidence type="ECO:0000256" key="12">
    <source>
        <dbReference type="ARBA" id="ARBA00047880"/>
    </source>
</evidence>
<keyword evidence="11" id="KW-0511">Multifunctional enzyme</keyword>
<evidence type="ECO:0000256" key="14">
    <source>
        <dbReference type="PIRNR" id="PIRNR004491"/>
    </source>
</evidence>
<dbReference type="GO" id="GO:0009231">
    <property type="term" value="P:riboflavin biosynthetic process"/>
    <property type="evidence" value="ECO:0007669"/>
    <property type="project" value="InterPro"/>
</dbReference>
<dbReference type="PIRSF" id="PIRSF004491">
    <property type="entry name" value="FAD_Synth"/>
    <property type="match status" value="1"/>
</dbReference>
<comment type="similarity">
    <text evidence="14">Belongs to the ribF family.</text>
</comment>
<dbReference type="GO" id="GO:0005524">
    <property type="term" value="F:ATP binding"/>
    <property type="evidence" value="ECO:0007669"/>
    <property type="project" value="UniProtKB-UniRule"/>
</dbReference>
<dbReference type="AlphaFoldDB" id="A0A9X3WP23"/>
<evidence type="ECO:0000256" key="4">
    <source>
        <dbReference type="ARBA" id="ARBA00022643"/>
    </source>
</evidence>
<comment type="catalytic activity">
    <reaction evidence="12 14">
        <text>riboflavin + ATP = FMN + ADP + H(+)</text>
        <dbReference type="Rhea" id="RHEA:14357"/>
        <dbReference type="ChEBI" id="CHEBI:15378"/>
        <dbReference type="ChEBI" id="CHEBI:30616"/>
        <dbReference type="ChEBI" id="CHEBI:57986"/>
        <dbReference type="ChEBI" id="CHEBI:58210"/>
        <dbReference type="ChEBI" id="CHEBI:456216"/>
        <dbReference type="EC" id="2.7.1.26"/>
    </reaction>
</comment>
<dbReference type="SUPFAM" id="SSF52374">
    <property type="entry name" value="Nucleotidylyl transferase"/>
    <property type="match status" value="1"/>
</dbReference>
<dbReference type="SUPFAM" id="SSF82114">
    <property type="entry name" value="Riboflavin kinase-like"/>
    <property type="match status" value="1"/>
</dbReference>
<evidence type="ECO:0000256" key="2">
    <source>
        <dbReference type="ARBA" id="ARBA00005201"/>
    </source>
</evidence>
<evidence type="ECO:0000256" key="3">
    <source>
        <dbReference type="ARBA" id="ARBA00022630"/>
    </source>
</evidence>
<keyword evidence="7 14" id="KW-0547">Nucleotide-binding</keyword>
<feature type="domain" description="Riboflavin kinase" evidence="15">
    <location>
        <begin position="185"/>
        <end position="311"/>
    </location>
</feature>
<dbReference type="InterPro" id="IPR015864">
    <property type="entry name" value="FAD_synthase"/>
</dbReference>
<dbReference type="InterPro" id="IPR023465">
    <property type="entry name" value="Riboflavin_kinase_dom_sf"/>
</dbReference>
<evidence type="ECO:0000256" key="5">
    <source>
        <dbReference type="ARBA" id="ARBA00022679"/>
    </source>
</evidence>
<evidence type="ECO:0000259" key="15">
    <source>
        <dbReference type="SMART" id="SM00904"/>
    </source>
</evidence>
<keyword evidence="17" id="KW-1185">Reference proteome</keyword>
<evidence type="ECO:0000256" key="1">
    <source>
        <dbReference type="ARBA" id="ARBA00004726"/>
    </source>
</evidence>
<keyword evidence="9 14" id="KW-0274">FAD</keyword>